<dbReference type="Pfam" id="PF00176">
    <property type="entry name" value="SNF2-rel_dom"/>
    <property type="match status" value="1"/>
</dbReference>
<evidence type="ECO:0000259" key="1">
    <source>
        <dbReference type="Pfam" id="PF00176"/>
    </source>
</evidence>
<proteinExistence type="predicted"/>
<dbReference type="Proteomes" id="UP000595437">
    <property type="component" value="Chromosome 1"/>
</dbReference>
<keyword evidence="3" id="KW-1185">Reference proteome</keyword>
<gene>
    <name evidence="2" type="ORF">FKW44_000274</name>
</gene>
<dbReference type="SUPFAM" id="SSF52540">
    <property type="entry name" value="P-loop containing nucleoside triphosphate hydrolases"/>
    <property type="match status" value="1"/>
</dbReference>
<reference evidence="3" key="1">
    <citation type="submission" date="2021-01" db="EMBL/GenBank/DDBJ databases">
        <title>Caligus Genome Assembly.</title>
        <authorList>
            <person name="Gallardo-Escarate C."/>
        </authorList>
    </citation>
    <scope>NUCLEOTIDE SEQUENCE [LARGE SCALE GENOMIC DNA]</scope>
</reference>
<dbReference type="PANTHER" id="PTHR10799">
    <property type="entry name" value="SNF2/RAD54 HELICASE FAMILY"/>
    <property type="match status" value="1"/>
</dbReference>
<dbReference type="GO" id="GO:0005524">
    <property type="term" value="F:ATP binding"/>
    <property type="evidence" value="ECO:0007669"/>
    <property type="project" value="InterPro"/>
</dbReference>
<evidence type="ECO:0000313" key="2">
    <source>
        <dbReference type="EMBL" id="QQP55820.1"/>
    </source>
</evidence>
<dbReference type="OrthoDB" id="423559at2759"/>
<accession>A0A7T8QUR5</accession>
<dbReference type="EMBL" id="CP045890">
    <property type="protein sequence ID" value="QQP55820.1"/>
    <property type="molecule type" value="Genomic_DNA"/>
</dbReference>
<sequence>MTVANDVHVLKDGFNSRLLLTGTSLQNKLLELWALLNFLHPSIFKACNIFEQWLNASFTSL</sequence>
<dbReference type="InterPro" id="IPR038718">
    <property type="entry name" value="SNF2-like_sf"/>
</dbReference>
<organism evidence="2 3">
    <name type="scientific">Caligus rogercresseyi</name>
    <name type="common">Sea louse</name>
    <dbReference type="NCBI Taxonomy" id="217165"/>
    <lineage>
        <taxon>Eukaryota</taxon>
        <taxon>Metazoa</taxon>
        <taxon>Ecdysozoa</taxon>
        <taxon>Arthropoda</taxon>
        <taxon>Crustacea</taxon>
        <taxon>Multicrustacea</taxon>
        <taxon>Hexanauplia</taxon>
        <taxon>Copepoda</taxon>
        <taxon>Siphonostomatoida</taxon>
        <taxon>Caligidae</taxon>
        <taxon>Caligus</taxon>
    </lineage>
</organism>
<dbReference type="InterPro" id="IPR027417">
    <property type="entry name" value="P-loop_NTPase"/>
</dbReference>
<name>A0A7T8QUR5_CALRO</name>
<dbReference type="InterPro" id="IPR000330">
    <property type="entry name" value="SNF2_N"/>
</dbReference>
<evidence type="ECO:0000313" key="3">
    <source>
        <dbReference type="Proteomes" id="UP000595437"/>
    </source>
</evidence>
<protein>
    <recommendedName>
        <fullName evidence="1">SNF2 N-terminal domain-containing protein</fullName>
    </recommendedName>
</protein>
<dbReference type="AlphaFoldDB" id="A0A7T8QUR5"/>
<feature type="domain" description="SNF2 N-terminal" evidence="1">
    <location>
        <begin position="15"/>
        <end position="59"/>
    </location>
</feature>
<dbReference type="Gene3D" id="3.40.50.10810">
    <property type="entry name" value="Tandem AAA-ATPase domain"/>
    <property type="match status" value="1"/>
</dbReference>